<sequence>MAARRPGPLWPWLLATVLGTASSASLVNYKPGSRYDYDYRASTVVHDVSQVVTKAQEHVSKNSSAHEHDVVRGVALSLRQKRWQVRVSAPGAPQPLAVRVCVPDSSQDALQFSIIPLRHDDENNTICDLVVNNVDQEIAHRDGNQAVLDDLDYSKRFLFTVSNNGDVVRVFHPHDEHHHVLGTKKVLVGLLSARLHTTPQTMTRARPWAYSVKETGHEGEDDLSYVAKVTPDGIMFTRTKQGHVVRNAKAKNEKQIIYHKDHEVPHTVQIKEMFYSPNQATPGYNPNAGIPGDPEKLQKLQNEDYGLNEIYISWIN</sequence>
<protein>
    <recommendedName>
        <fullName evidence="3">Vitellogenin domain-containing protein</fullName>
    </recommendedName>
</protein>
<feature type="signal peptide" evidence="1">
    <location>
        <begin position="1"/>
        <end position="23"/>
    </location>
</feature>
<dbReference type="Gene3D" id="2.30.230.10">
    <property type="entry name" value="Lipovitellin, beta-sheet shell regions, chain A"/>
    <property type="match status" value="1"/>
</dbReference>
<evidence type="ECO:0000313" key="2">
    <source>
        <dbReference type="EMBL" id="EEN56450.1"/>
    </source>
</evidence>
<dbReference type="InParanoid" id="C3YT83"/>
<dbReference type="InterPro" id="IPR015816">
    <property type="entry name" value="Vitellinogen_b-sht_N"/>
</dbReference>
<organism>
    <name type="scientific">Branchiostoma floridae</name>
    <name type="common">Florida lancelet</name>
    <name type="synonym">Amphioxus</name>
    <dbReference type="NCBI Taxonomy" id="7739"/>
    <lineage>
        <taxon>Eukaryota</taxon>
        <taxon>Metazoa</taxon>
        <taxon>Chordata</taxon>
        <taxon>Cephalochordata</taxon>
        <taxon>Leptocardii</taxon>
        <taxon>Amphioxiformes</taxon>
        <taxon>Branchiostomatidae</taxon>
        <taxon>Branchiostoma</taxon>
    </lineage>
</organism>
<proteinExistence type="predicted"/>
<dbReference type="GO" id="GO:0005319">
    <property type="term" value="F:lipid transporter activity"/>
    <property type="evidence" value="ECO:0007669"/>
    <property type="project" value="InterPro"/>
</dbReference>
<dbReference type="AlphaFoldDB" id="C3YT83"/>
<evidence type="ECO:0000256" key="1">
    <source>
        <dbReference type="SAM" id="SignalP"/>
    </source>
</evidence>
<gene>
    <name evidence="2" type="ORF">BRAFLDRAFT_99628</name>
</gene>
<keyword evidence="1" id="KW-0732">Signal</keyword>
<reference evidence="2" key="1">
    <citation type="journal article" date="2008" name="Nature">
        <title>The amphioxus genome and the evolution of the chordate karyotype.</title>
        <authorList>
            <consortium name="US DOE Joint Genome Institute (JGI-PGF)"/>
            <person name="Putnam N.H."/>
            <person name="Butts T."/>
            <person name="Ferrier D.E.K."/>
            <person name="Furlong R.F."/>
            <person name="Hellsten U."/>
            <person name="Kawashima T."/>
            <person name="Robinson-Rechavi M."/>
            <person name="Shoguchi E."/>
            <person name="Terry A."/>
            <person name="Yu J.-K."/>
            <person name="Benito-Gutierrez E.L."/>
            <person name="Dubchak I."/>
            <person name="Garcia-Fernandez J."/>
            <person name="Gibson-Brown J.J."/>
            <person name="Grigoriev I.V."/>
            <person name="Horton A.C."/>
            <person name="de Jong P.J."/>
            <person name="Jurka J."/>
            <person name="Kapitonov V.V."/>
            <person name="Kohara Y."/>
            <person name="Kuroki Y."/>
            <person name="Lindquist E."/>
            <person name="Lucas S."/>
            <person name="Osoegawa K."/>
            <person name="Pennacchio L.A."/>
            <person name="Salamov A.A."/>
            <person name="Satou Y."/>
            <person name="Sauka-Spengler T."/>
            <person name="Schmutz J."/>
            <person name="Shin-I T."/>
            <person name="Toyoda A."/>
            <person name="Bronner-Fraser M."/>
            <person name="Fujiyama A."/>
            <person name="Holland L.Z."/>
            <person name="Holland P.W.H."/>
            <person name="Satoh N."/>
            <person name="Rokhsar D.S."/>
        </authorList>
    </citation>
    <scope>NUCLEOTIDE SEQUENCE [LARGE SCALE GENOMIC DNA]</scope>
    <source>
        <strain evidence="2">S238N-H82</strain>
        <tissue evidence="2">Testes</tissue>
    </source>
</reference>
<evidence type="ECO:0008006" key="3">
    <source>
        <dbReference type="Google" id="ProtNLM"/>
    </source>
</evidence>
<name>C3YT83_BRAFL</name>
<accession>C3YT83</accession>
<dbReference type="EMBL" id="GG666551">
    <property type="protein sequence ID" value="EEN56450.1"/>
    <property type="molecule type" value="Genomic_DNA"/>
</dbReference>
<feature type="chain" id="PRO_5002933865" description="Vitellogenin domain-containing protein" evidence="1">
    <location>
        <begin position="24"/>
        <end position="316"/>
    </location>
</feature>